<dbReference type="EMBL" id="PQXL01000087">
    <property type="protein sequence ID" value="THV52178.1"/>
    <property type="molecule type" value="Genomic_DNA"/>
</dbReference>
<evidence type="ECO:0000313" key="2">
    <source>
        <dbReference type="EMBL" id="THV52178.1"/>
    </source>
</evidence>
<name>A0A4S8R2Y9_9HELO</name>
<protein>
    <submittedName>
        <fullName evidence="2">Uncharacterized protein</fullName>
    </submittedName>
</protein>
<evidence type="ECO:0000313" key="3">
    <source>
        <dbReference type="Proteomes" id="UP000308671"/>
    </source>
</evidence>
<dbReference type="Proteomes" id="UP000308671">
    <property type="component" value="Unassembled WGS sequence"/>
</dbReference>
<keyword evidence="3" id="KW-1185">Reference proteome</keyword>
<evidence type="ECO:0000256" key="1">
    <source>
        <dbReference type="SAM" id="MobiDB-lite"/>
    </source>
</evidence>
<comment type="caution">
    <text evidence="2">The sequence shown here is derived from an EMBL/GenBank/DDBJ whole genome shotgun (WGS) entry which is preliminary data.</text>
</comment>
<reference evidence="2 3" key="1">
    <citation type="submission" date="2017-12" db="EMBL/GenBank/DDBJ databases">
        <title>Comparative genomics of Botrytis spp.</title>
        <authorList>
            <person name="Valero-Jimenez C.A."/>
            <person name="Tapia P."/>
            <person name="Veloso J."/>
            <person name="Silva-Moreno E."/>
            <person name="Staats M."/>
            <person name="Valdes J.H."/>
            <person name="Van Kan J.A.L."/>
        </authorList>
    </citation>
    <scope>NUCLEOTIDE SEQUENCE [LARGE SCALE GENOMIC DNA]</scope>
    <source>
        <strain evidence="2 3">MUCL435</strain>
    </source>
</reference>
<organism evidence="2 3">
    <name type="scientific">Botrytis galanthina</name>
    <dbReference type="NCBI Taxonomy" id="278940"/>
    <lineage>
        <taxon>Eukaryota</taxon>
        <taxon>Fungi</taxon>
        <taxon>Dikarya</taxon>
        <taxon>Ascomycota</taxon>
        <taxon>Pezizomycotina</taxon>
        <taxon>Leotiomycetes</taxon>
        <taxon>Helotiales</taxon>
        <taxon>Sclerotiniaceae</taxon>
        <taxon>Botrytis</taxon>
    </lineage>
</organism>
<proteinExistence type="predicted"/>
<dbReference type="AlphaFoldDB" id="A0A4S8R2Y9"/>
<gene>
    <name evidence="2" type="ORF">BGAL_0087g00110</name>
</gene>
<accession>A0A4S8R2Y9</accession>
<sequence length="120" mass="13348">MQGGDEGAVWESLGGEVVFGLGEWGRGKKEEKKKKKKKIPRQKEEKSTSTAGIEDREEFFERRREGFEVLVLDAGELATEDFARAFPGVRESLGSRFLRQSWGRVLSGGSRVRNLCGGLG</sequence>
<feature type="compositionally biased region" description="Basic residues" evidence="1">
    <location>
        <begin position="31"/>
        <end position="40"/>
    </location>
</feature>
<feature type="region of interest" description="Disordered" evidence="1">
    <location>
        <begin position="26"/>
        <end position="55"/>
    </location>
</feature>